<evidence type="ECO:0000256" key="2">
    <source>
        <dbReference type="ARBA" id="ARBA00022490"/>
    </source>
</evidence>
<dbReference type="InterPro" id="IPR011705">
    <property type="entry name" value="BACK"/>
</dbReference>
<dbReference type="Gene3D" id="1.25.40.420">
    <property type="match status" value="1"/>
</dbReference>
<reference evidence="4 5" key="1">
    <citation type="submission" date="2024-11" db="EMBL/GenBank/DDBJ databases">
        <title>Chromosome-level genome assembly of the freshwater bivalve Anodonta woodiana.</title>
        <authorList>
            <person name="Chen X."/>
        </authorList>
    </citation>
    <scope>NUCLEOTIDE SEQUENCE [LARGE SCALE GENOMIC DNA]</scope>
    <source>
        <strain evidence="4">MN2024</strain>
        <tissue evidence="4">Gills</tissue>
    </source>
</reference>
<feature type="domain" description="BTB" evidence="3">
    <location>
        <begin position="55"/>
        <end position="123"/>
    </location>
</feature>
<dbReference type="Gene3D" id="2.60.120.820">
    <property type="entry name" value="PHR domain"/>
    <property type="match status" value="1"/>
</dbReference>
<evidence type="ECO:0000259" key="3">
    <source>
        <dbReference type="PROSITE" id="PS50097"/>
    </source>
</evidence>
<dbReference type="InterPro" id="IPR011333">
    <property type="entry name" value="SKP1/BTB/POZ_sf"/>
</dbReference>
<dbReference type="Proteomes" id="UP001634394">
    <property type="component" value="Unassembled WGS sequence"/>
</dbReference>
<organism evidence="4 5">
    <name type="scientific">Sinanodonta woodiana</name>
    <name type="common">Chinese pond mussel</name>
    <name type="synonym">Anodonta woodiana</name>
    <dbReference type="NCBI Taxonomy" id="1069815"/>
    <lineage>
        <taxon>Eukaryota</taxon>
        <taxon>Metazoa</taxon>
        <taxon>Spiralia</taxon>
        <taxon>Lophotrochozoa</taxon>
        <taxon>Mollusca</taxon>
        <taxon>Bivalvia</taxon>
        <taxon>Autobranchia</taxon>
        <taxon>Heteroconchia</taxon>
        <taxon>Palaeoheterodonta</taxon>
        <taxon>Unionida</taxon>
        <taxon>Unionoidea</taxon>
        <taxon>Unionidae</taxon>
        <taxon>Unioninae</taxon>
        <taxon>Sinanodonta</taxon>
    </lineage>
</organism>
<evidence type="ECO:0000313" key="5">
    <source>
        <dbReference type="Proteomes" id="UP001634394"/>
    </source>
</evidence>
<dbReference type="AlphaFoldDB" id="A0ABD3V9X4"/>
<dbReference type="SUPFAM" id="SSF54695">
    <property type="entry name" value="POZ domain"/>
    <property type="match status" value="1"/>
</dbReference>
<dbReference type="PROSITE" id="PS50097">
    <property type="entry name" value="BTB"/>
    <property type="match status" value="1"/>
</dbReference>
<dbReference type="PANTHER" id="PTHR45774">
    <property type="entry name" value="BTB/POZ DOMAIN-CONTAINING"/>
    <property type="match status" value="1"/>
</dbReference>
<dbReference type="Pfam" id="PF07707">
    <property type="entry name" value="BACK"/>
    <property type="match status" value="1"/>
</dbReference>
<evidence type="ECO:0000256" key="1">
    <source>
        <dbReference type="ARBA" id="ARBA00004496"/>
    </source>
</evidence>
<dbReference type="Pfam" id="PF08005">
    <property type="entry name" value="PHR"/>
    <property type="match status" value="1"/>
</dbReference>
<keyword evidence="2" id="KW-0963">Cytoplasm</keyword>
<dbReference type="Pfam" id="PF00651">
    <property type="entry name" value="BTB"/>
    <property type="match status" value="1"/>
</dbReference>
<dbReference type="SMART" id="SM00225">
    <property type="entry name" value="BTB"/>
    <property type="match status" value="1"/>
</dbReference>
<comment type="caution">
    <text evidence="4">The sequence shown here is derived from an EMBL/GenBank/DDBJ whole genome shotgun (WGS) entry which is preliminary data.</text>
</comment>
<dbReference type="InterPro" id="IPR038648">
    <property type="entry name" value="PHR_sf"/>
</dbReference>
<dbReference type="PANTHER" id="PTHR45774:SF3">
    <property type="entry name" value="BTB (POZ) DOMAIN-CONTAINING 2B-RELATED"/>
    <property type="match status" value="1"/>
</dbReference>
<accession>A0ABD3V9X4</accession>
<gene>
    <name evidence="4" type="ORF">ACJMK2_012975</name>
</gene>
<dbReference type="SMART" id="SM00875">
    <property type="entry name" value="BACK"/>
    <property type="match status" value="1"/>
</dbReference>
<dbReference type="InterPro" id="IPR000210">
    <property type="entry name" value="BTB/POZ_dom"/>
</dbReference>
<sequence>MNNKRDLDESTADDICQVKKGRFDQNMDVGPNNDWQSRKSLAECNREMFTREIAADVTFLVGKQKTEVKAHKYVLISRSCVFHEMLYRPDYTTPTEITIPDIEPDIFKQVLMFIYCEEITNDLDNVFAVLNVAKKYHIQSLIDTCLDRLKVDMTVYNISIILENARNNNNVELAMKCMAFILGHAKQVFLYSDLSKLSEECMTEIIKSDDLALSEQEIYEGLLKYAVGKCQKDGIEPTTENKKRILGGLLKHVRFPLMDRAYFTDVVSESGLLPQADVLKLLKHFIKPQDSILGYTMKKRKNKHSIHRFEEHATGWGYKRDKSDAIMISSSKDVLIHGVTVYGSCNGVGLYDAVVVIKGGSLSADMATKKVQLSTDIKEKVYEIFFDTPVLMENGKQYNIVLTMKGPASYYGEKGKTEIESEGVIFKFEKSKFSDNTTNEGRGQLPGIIFDVIQGPN</sequence>
<dbReference type="GO" id="GO:0005737">
    <property type="term" value="C:cytoplasm"/>
    <property type="evidence" value="ECO:0007669"/>
    <property type="project" value="UniProtKB-SubCell"/>
</dbReference>
<dbReference type="EMBL" id="JBJQND010000013">
    <property type="protein sequence ID" value="KAL3858384.1"/>
    <property type="molecule type" value="Genomic_DNA"/>
</dbReference>
<dbReference type="InterPro" id="IPR012983">
    <property type="entry name" value="PHR"/>
</dbReference>
<proteinExistence type="predicted"/>
<name>A0ABD3V9X4_SINWO</name>
<protein>
    <recommendedName>
        <fullName evidence="3">BTB domain-containing protein</fullName>
    </recommendedName>
</protein>
<dbReference type="Gene3D" id="3.30.710.10">
    <property type="entry name" value="Potassium Channel Kv1.1, Chain A"/>
    <property type="match status" value="1"/>
</dbReference>
<keyword evidence="5" id="KW-1185">Reference proteome</keyword>
<comment type="subcellular location">
    <subcellularLocation>
        <location evidence="1">Cytoplasm</location>
    </subcellularLocation>
</comment>
<evidence type="ECO:0000313" key="4">
    <source>
        <dbReference type="EMBL" id="KAL3858384.1"/>
    </source>
</evidence>